<protein>
    <submittedName>
        <fullName evidence="2">Uncharacterized protein</fullName>
    </submittedName>
</protein>
<evidence type="ECO:0000313" key="2">
    <source>
        <dbReference type="EMBL" id="PAX08445.1"/>
    </source>
</evidence>
<name>A0A2A2SGV1_9SPHN</name>
<evidence type="ECO:0000256" key="1">
    <source>
        <dbReference type="SAM" id="MobiDB-lite"/>
    </source>
</evidence>
<sequence>MYVALLLGLQSVAGPPAPRPERLRPARECEPGEGEPGDIVVCGRRDDDQYRLKPLPERYDDPTLPRAEMALGPGKLSAETEAASVGGVQSNRVMLRFKVPF</sequence>
<comment type="caution">
    <text evidence="2">The sequence shown here is derived from an EMBL/GenBank/DDBJ whole genome shotgun (WGS) entry which is preliminary data.</text>
</comment>
<keyword evidence="3" id="KW-1185">Reference proteome</keyword>
<proteinExistence type="predicted"/>
<dbReference type="OrthoDB" id="7580992at2"/>
<reference evidence="3" key="1">
    <citation type="submission" date="2017-09" db="EMBL/GenBank/DDBJ databases">
        <authorList>
            <person name="Feng G."/>
            <person name="Zhu H."/>
        </authorList>
    </citation>
    <scope>NUCLEOTIDE SEQUENCE [LARGE SCALE GENOMIC DNA]</scope>
    <source>
        <strain evidence="3">1PNM-20</strain>
    </source>
</reference>
<dbReference type="RefSeq" id="WP_095996955.1">
    <property type="nucleotide sequence ID" value="NZ_NSLI01000002.1"/>
</dbReference>
<dbReference type="EMBL" id="NSLI01000002">
    <property type="protein sequence ID" value="PAX08445.1"/>
    <property type="molecule type" value="Genomic_DNA"/>
</dbReference>
<dbReference type="Proteomes" id="UP000218151">
    <property type="component" value="Unassembled WGS sequence"/>
</dbReference>
<evidence type="ECO:0000313" key="3">
    <source>
        <dbReference type="Proteomes" id="UP000218151"/>
    </source>
</evidence>
<gene>
    <name evidence="2" type="ORF">CKY28_03370</name>
</gene>
<dbReference type="AlphaFoldDB" id="A0A2A2SGV1"/>
<accession>A0A2A2SGV1</accession>
<organism evidence="2 3">
    <name type="scientific">Sphingomonas lenta</name>
    <dbReference type="NCBI Taxonomy" id="1141887"/>
    <lineage>
        <taxon>Bacteria</taxon>
        <taxon>Pseudomonadati</taxon>
        <taxon>Pseudomonadota</taxon>
        <taxon>Alphaproteobacteria</taxon>
        <taxon>Sphingomonadales</taxon>
        <taxon>Sphingomonadaceae</taxon>
        <taxon>Sphingomonas</taxon>
    </lineage>
</organism>
<feature type="compositionally biased region" description="Basic and acidic residues" evidence="1">
    <location>
        <begin position="19"/>
        <end position="30"/>
    </location>
</feature>
<feature type="region of interest" description="Disordered" evidence="1">
    <location>
        <begin position="13"/>
        <end position="42"/>
    </location>
</feature>